<keyword evidence="2" id="KW-1185">Reference proteome</keyword>
<dbReference type="AlphaFoldDB" id="A0A0H2WJW7"/>
<dbReference type="HOGENOM" id="CLU_2785881_0_0_4"/>
<dbReference type="KEGG" id="bma:BMA1849"/>
<name>A0A0H2WJW7_BURMA</name>
<organism evidence="1 2">
    <name type="scientific">Burkholderia mallei (strain ATCC 23344)</name>
    <dbReference type="NCBI Taxonomy" id="243160"/>
    <lineage>
        <taxon>Bacteria</taxon>
        <taxon>Pseudomonadati</taxon>
        <taxon>Pseudomonadota</taxon>
        <taxon>Betaproteobacteria</taxon>
        <taxon>Burkholderiales</taxon>
        <taxon>Burkholderiaceae</taxon>
        <taxon>Burkholderia</taxon>
        <taxon>pseudomallei group</taxon>
    </lineage>
</organism>
<dbReference type="EMBL" id="CP000010">
    <property type="protein sequence ID" value="AAU49870.1"/>
    <property type="molecule type" value="Genomic_DNA"/>
</dbReference>
<dbReference type="Proteomes" id="UP000006693">
    <property type="component" value="Chromosome 1"/>
</dbReference>
<proteinExistence type="predicted"/>
<evidence type="ECO:0000313" key="2">
    <source>
        <dbReference type="Proteomes" id="UP000006693"/>
    </source>
</evidence>
<gene>
    <name evidence="1" type="ordered locus">BMA1849</name>
</gene>
<protein>
    <submittedName>
        <fullName evidence="1">Uncharacterized protein</fullName>
    </submittedName>
</protein>
<sequence>MLTNFRGARHPVRAVRPSERACAAVCRRRRPGAPPLHARARTTRLMRRGIFRLTACRRPAIVASSQHK</sequence>
<reference evidence="1 2" key="1">
    <citation type="journal article" date="2004" name="Proc. Natl. Acad. Sci. U.S.A.">
        <title>Structural flexibility in the Burkholderia mallei genome.</title>
        <authorList>
            <person name="Nierman W.C."/>
            <person name="DeShazer D."/>
            <person name="Kim H.S."/>
            <person name="Tettelin H."/>
            <person name="Nelson K.E."/>
            <person name="Feldblyum T."/>
            <person name="Ulrich R.L."/>
            <person name="Ronning C.M."/>
            <person name="Brinkac L.M."/>
            <person name="Daugherty S.C."/>
            <person name="Davidsen T.D."/>
            <person name="Deboy R.T."/>
            <person name="Dimitrov G."/>
            <person name="Dodson R.J."/>
            <person name="Durkin A.S."/>
            <person name="Gwinn M.L."/>
            <person name="Haft D.H."/>
            <person name="Khouri H."/>
            <person name="Kolonay J.F."/>
            <person name="Madupu R."/>
            <person name="Mohammoud Y."/>
            <person name="Nelson W.C."/>
            <person name="Radune D."/>
            <person name="Romero C.M."/>
            <person name="Sarria S."/>
            <person name="Selengut J."/>
            <person name="Shamblin C."/>
            <person name="Sullivan S.A."/>
            <person name="White O."/>
            <person name="Yu Y."/>
            <person name="Zafar N."/>
            <person name="Zhou L."/>
            <person name="Fraser C.M."/>
        </authorList>
    </citation>
    <scope>NUCLEOTIDE SEQUENCE [LARGE SCALE GENOMIC DNA]</scope>
    <source>
        <strain evidence="1 2">ATCC 23344</strain>
    </source>
</reference>
<evidence type="ECO:0000313" key="1">
    <source>
        <dbReference type="EMBL" id="AAU49870.1"/>
    </source>
</evidence>
<accession>A0A0H2WJW7</accession>